<dbReference type="PANTHER" id="PTHR34818:SF1">
    <property type="entry name" value="PROTEIN BLI-3"/>
    <property type="match status" value="1"/>
</dbReference>
<dbReference type="PANTHER" id="PTHR34818">
    <property type="entry name" value="PROTEIN BLI-3"/>
    <property type="match status" value="1"/>
</dbReference>
<gene>
    <name evidence="2" type="ORF">DSM104443_01568</name>
</gene>
<dbReference type="EMBL" id="CP053069">
    <property type="protein sequence ID" value="QJR10504.1"/>
    <property type="molecule type" value="Genomic_DNA"/>
</dbReference>
<dbReference type="Gene3D" id="2.30.110.10">
    <property type="entry name" value="Electron Transport, Fmn-binding Protein, Chain A"/>
    <property type="match status" value="1"/>
</dbReference>
<dbReference type="AlphaFoldDB" id="A0A6M4GVK4"/>
<evidence type="ECO:0000259" key="1">
    <source>
        <dbReference type="Pfam" id="PF16242"/>
    </source>
</evidence>
<dbReference type="InterPro" id="IPR038725">
    <property type="entry name" value="YdaG_split_barrel_FMN-bd"/>
</dbReference>
<keyword evidence="3" id="KW-1185">Reference proteome</keyword>
<dbReference type="RefSeq" id="WP_171091066.1">
    <property type="nucleotide sequence ID" value="NZ_CP053069.1"/>
</dbReference>
<name>A0A6M4GVK4_9PROT</name>
<dbReference type="Pfam" id="PF16242">
    <property type="entry name" value="Pyrid_ox_like"/>
    <property type="match status" value="1"/>
</dbReference>
<feature type="domain" description="General stress protein FMN-binding split barrel" evidence="1">
    <location>
        <begin position="12"/>
        <end position="133"/>
    </location>
</feature>
<dbReference type="KEGG" id="uru:DSM104443_01568"/>
<protein>
    <recommendedName>
        <fullName evidence="1">General stress protein FMN-binding split barrel domain-containing protein</fullName>
    </recommendedName>
</protein>
<dbReference type="InterPro" id="IPR012349">
    <property type="entry name" value="Split_barrel_FMN-bd"/>
</dbReference>
<sequence>MTQLSQLLSEAAETLARSRACWLVTRSEKGVPRSRPMSLLPTDPSEGWLLRLVTDARTRKVDEIWRDQRVSLLCHPRGGAFVAAAGVANLIFDPAEVDARWREEYDPFFPGEKRAEAVFLEVDVDCLELWVPNALNEPLGFVTTTLQRDANGRWTIAG</sequence>
<dbReference type="InterPro" id="IPR052917">
    <property type="entry name" value="Stress-Dev_Protein"/>
</dbReference>
<dbReference type="SUPFAM" id="SSF50475">
    <property type="entry name" value="FMN-binding split barrel"/>
    <property type="match status" value="1"/>
</dbReference>
<reference evidence="2 3" key="1">
    <citation type="submission" date="2020-04" db="EMBL/GenBank/DDBJ databases">
        <title>Usitatibacter rugosus gen. nov., sp. nov. and Usitatibacter palustris sp. nov., novel members of Usitatibacteraceae fam. nov. within the order Nitrosomonadales isolated from soil.</title>
        <authorList>
            <person name="Huber K.J."/>
            <person name="Neumann-Schaal M."/>
            <person name="Geppert A."/>
            <person name="Luckner M."/>
            <person name="Wanner G."/>
            <person name="Overmann J."/>
        </authorList>
    </citation>
    <scope>NUCLEOTIDE SEQUENCE [LARGE SCALE GENOMIC DNA]</scope>
    <source>
        <strain evidence="2 3">0125_3</strain>
    </source>
</reference>
<dbReference type="Proteomes" id="UP000501534">
    <property type="component" value="Chromosome"/>
</dbReference>
<evidence type="ECO:0000313" key="3">
    <source>
        <dbReference type="Proteomes" id="UP000501534"/>
    </source>
</evidence>
<evidence type="ECO:0000313" key="2">
    <source>
        <dbReference type="EMBL" id="QJR10504.1"/>
    </source>
</evidence>
<accession>A0A6M4GVK4</accession>
<organism evidence="2 3">
    <name type="scientific">Usitatibacter rugosus</name>
    <dbReference type="NCBI Taxonomy" id="2732067"/>
    <lineage>
        <taxon>Bacteria</taxon>
        <taxon>Pseudomonadati</taxon>
        <taxon>Pseudomonadota</taxon>
        <taxon>Betaproteobacteria</taxon>
        <taxon>Nitrosomonadales</taxon>
        <taxon>Usitatibacteraceae</taxon>
        <taxon>Usitatibacter</taxon>
    </lineage>
</organism>
<proteinExistence type="predicted"/>